<gene>
    <name evidence="2" type="ORF">AMTR_s00092p00132900</name>
</gene>
<accession>W1NQN6</accession>
<reference evidence="3" key="1">
    <citation type="journal article" date="2013" name="Science">
        <title>The Amborella genome and the evolution of flowering plants.</title>
        <authorList>
            <consortium name="Amborella Genome Project"/>
        </authorList>
    </citation>
    <scope>NUCLEOTIDE SEQUENCE [LARGE SCALE GENOMIC DNA]</scope>
</reference>
<evidence type="ECO:0000313" key="2">
    <source>
        <dbReference type="EMBL" id="ERM99241.1"/>
    </source>
</evidence>
<dbReference type="AlphaFoldDB" id="W1NQN6"/>
<name>W1NQN6_AMBTC</name>
<dbReference type="Proteomes" id="UP000017836">
    <property type="component" value="Unassembled WGS sequence"/>
</dbReference>
<dbReference type="EMBL" id="KI395040">
    <property type="protein sequence ID" value="ERM99241.1"/>
    <property type="molecule type" value="Genomic_DNA"/>
</dbReference>
<evidence type="ECO:0000256" key="1">
    <source>
        <dbReference type="SAM" id="MobiDB-lite"/>
    </source>
</evidence>
<keyword evidence="3" id="KW-1185">Reference proteome</keyword>
<proteinExistence type="predicted"/>
<dbReference type="Gramene" id="ERM99241">
    <property type="protein sequence ID" value="ERM99241"/>
    <property type="gene ID" value="AMTR_s00092p00132900"/>
</dbReference>
<evidence type="ECO:0000313" key="3">
    <source>
        <dbReference type="Proteomes" id="UP000017836"/>
    </source>
</evidence>
<protein>
    <submittedName>
        <fullName evidence="2">Uncharacterized protein</fullName>
    </submittedName>
</protein>
<organism evidence="2 3">
    <name type="scientific">Amborella trichopoda</name>
    <dbReference type="NCBI Taxonomy" id="13333"/>
    <lineage>
        <taxon>Eukaryota</taxon>
        <taxon>Viridiplantae</taxon>
        <taxon>Streptophyta</taxon>
        <taxon>Embryophyta</taxon>
        <taxon>Tracheophyta</taxon>
        <taxon>Spermatophyta</taxon>
        <taxon>Magnoliopsida</taxon>
        <taxon>Amborellales</taxon>
        <taxon>Amborellaceae</taxon>
        <taxon>Amborella</taxon>
    </lineage>
</organism>
<sequence>MRRLAPVMKTHSSNAEGRSNNKDTHSSNTEGCSGNEDTHSNNAKGRSGNEDTRSNNAGGHSGNEDALQQCKDWLWQCTFWSHNAPAIE</sequence>
<dbReference type="HOGENOM" id="CLU_2472106_0_0_1"/>
<feature type="region of interest" description="Disordered" evidence="1">
    <location>
        <begin position="1"/>
        <end position="65"/>
    </location>
</feature>